<name>A0A8S1EBU8_9PELO</name>
<dbReference type="Pfam" id="PF04155">
    <property type="entry name" value="Ground-like"/>
    <property type="match status" value="1"/>
</dbReference>
<feature type="signal peptide" evidence="2">
    <location>
        <begin position="1"/>
        <end position="16"/>
    </location>
</feature>
<feature type="domain" description="Ground-like" evidence="3">
    <location>
        <begin position="257"/>
        <end position="351"/>
    </location>
</feature>
<dbReference type="EMBL" id="CADEPM010000001">
    <property type="protein sequence ID" value="CAB3397117.1"/>
    <property type="molecule type" value="Genomic_DNA"/>
</dbReference>
<evidence type="ECO:0000256" key="2">
    <source>
        <dbReference type="SAM" id="SignalP"/>
    </source>
</evidence>
<sequence>MQLLALFLFLIGFSSAQRSHKKQKFVRLPSGFTFPADAASNFQRDAYFPATFQPPSDRILKSPPRYLAADNGNSAPAGGRNSDFVGDGEGTRQEPTGMNYAEYKKAMQTAAPTQPPQPNDSYQVTPPPSPPPAENGPTPPAMPTEAAPSSTTTAATMGLRYTNVNDAAHQIQNKYSGLDASKQSQLKGHTFTALGGGQFYQSLLGPKNGFSLLSYFLNSGFANSGLNNGFFVPVPVVIPPPPPPPPGPKCFTNPSGFLCCNVTLEKTMEEAFISAKAEGISSCNVQKFATAVQEVTTINGNTNDNNFSKLKKKFGTTFESIAAHKDFVAKINFGGDLNCKIEIDGKFILAYATPQTEDDVNIVDANSFFSGAADKELEGVNGTKPTYIVYGPIK</sequence>
<keyword evidence="2" id="KW-0732">Signal</keyword>
<feature type="compositionally biased region" description="Low complexity" evidence="1">
    <location>
        <begin position="143"/>
        <end position="152"/>
    </location>
</feature>
<evidence type="ECO:0000259" key="3">
    <source>
        <dbReference type="Pfam" id="PF04155"/>
    </source>
</evidence>
<evidence type="ECO:0000313" key="4">
    <source>
        <dbReference type="EMBL" id="CAB3397117.1"/>
    </source>
</evidence>
<feature type="compositionally biased region" description="Pro residues" evidence="1">
    <location>
        <begin position="125"/>
        <end position="142"/>
    </location>
</feature>
<dbReference type="Proteomes" id="UP000494206">
    <property type="component" value="Unassembled WGS sequence"/>
</dbReference>
<feature type="region of interest" description="Disordered" evidence="1">
    <location>
        <begin position="108"/>
        <end position="152"/>
    </location>
</feature>
<dbReference type="AlphaFoldDB" id="A0A8S1EBU8"/>
<keyword evidence="5" id="KW-1185">Reference proteome</keyword>
<feature type="chain" id="PRO_5035917536" description="Ground-like domain-containing protein" evidence="2">
    <location>
        <begin position="17"/>
        <end position="394"/>
    </location>
</feature>
<comment type="caution">
    <text evidence="4">The sequence shown here is derived from an EMBL/GenBank/DDBJ whole genome shotgun (WGS) entry which is preliminary data.</text>
</comment>
<dbReference type="PANTHER" id="PTHR31967">
    <property type="entry name" value="GROUNDHOG (HEDGEHOG-LIKE FAMILY)-RELATED"/>
    <property type="match status" value="1"/>
</dbReference>
<dbReference type="InterPro" id="IPR007284">
    <property type="entry name" value="Ground-like_dom"/>
</dbReference>
<reference evidence="4 5" key="1">
    <citation type="submission" date="2020-04" db="EMBL/GenBank/DDBJ databases">
        <authorList>
            <person name="Laetsch R D."/>
            <person name="Stevens L."/>
            <person name="Kumar S."/>
            <person name="Blaxter L. M."/>
        </authorList>
    </citation>
    <scope>NUCLEOTIDE SEQUENCE [LARGE SCALE GENOMIC DNA]</scope>
</reference>
<evidence type="ECO:0000256" key="1">
    <source>
        <dbReference type="SAM" id="MobiDB-lite"/>
    </source>
</evidence>
<gene>
    <name evidence="4" type="ORF">CBOVIS_LOCUS584</name>
</gene>
<proteinExistence type="predicted"/>
<organism evidence="4 5">
    <name type="scientific">Caenorhabditis bovis</name>
    <dbReference type="NCBI Taxonomy" id="2654633"/>
    <lineage>
        <taxon>Eukaryota</taxon>
        <taxon>Metazoa</taxon>
        <taxon>Ecdysozoa</taxon>
        <taxon>Nematoda</taxon>
        <taxon>Chromadorea</taxon>
        <taxon>Rhabditida</taxon>
        <taxon>Rhabditina</taxon>
        <taxon>Rhabditomorpha</taxon>
        <taxon>Rhabditoidea</taxon>
        <taxon>Rhabditidae</taxon>
        <taxon>Peloderinae</taxon>
        <taxon>Caenorhabditis</taxon>
    </lineage>
</organism>
<feature type="region of interest" description="Disordered" evidence="1">
    <location>
        <begin position="53"/>
        <end position="96"/>
    </location>
</feature>
<accession>A0A8S1EBU8</accession>
<dbReference type="PANTHER" id="PTHR31967:SF19">
    <property type="entry name" value="GROUND-LIKE DOMAIN-CONTAINING PROTEIN"/>
    <property type="match status" value="1"/>
</dbReference>
<dbReference type="OrthoDB" id="5856491at2759"/>
<protein>
    <recommendedName>
        <fullName evidence="3">Ground-like domain-containing protein</fullName>
    </recommendedName>
</protein>
<evidence type="ECO:0000313" key="5">
    <source>
        <dbReference type="Proteomes" id="UP000494206"/>
    </source>
</evidence>